<gene>
    <name evidence="1" type="ORF">HPB50_002763</name>
</gene>
<name>A0ACB7S4Y0_HYAAI</name>
<protein>
    <submittedName>
        <fullName evidence="1">Uncharacterized protein</fullName>
    </submittedName>
</protein>
<sequence>MEHVVLRRLQPFLEATLFLSHAQFGCRPHFSMQDVLLQFKEQSALDNVEQDVILSNLAESHCGACVYNYVQAFLCDRTATVGVGTHRSSIIHILAEAPCQEQ</sequence>
<comment type="caution">
    <text evidence="1">The sequence shown here is derived from an EMBL/GenBank/DDBJ whole genome shotgun (WGS) entry which is preliminary data.</text>
</comment>
<organism evidence="1 2">
    <name type="scientific">Hyalomma asiaticum</name>
    <name type="common">Tick</name>
    <dbReference type="NCBI Taxonomy" id="266040"/>
    <lineage>
        <taxon>Eukaryota</taxon>
        <taxon>Metazoa</taxon>
        <taxon>Ecdysozoa</taxon>
        <taxon>Arthropoda</taxon>
        <taxon>Chelicerata</taxon>
        <taxon>Arachnida</taxon>
        <taxon>Acari</taxon>
        <taxon>Parasitiformes</taxon>
        <taxon>Ixodida</taxon>
        <taxon>Ixodoidea</taxon>
        <taxon>Ixodidae</taxon>
        <taxon>Hyalomminae</taxon>
        <taxon>Hyalomma</taxon>
    </lineage>
</organism>
<evidence type="ECO:0000313" key="2">
    <source>
        <dbReference type="Proteomes" id="UP000821845"/>
    </source>
</evidence>
<reference evidence="1" key="1">
    <citation type="submission" date="2020-05" db="EMBL/GenBank/DDBJ databases">
        <title>Large-scale comparative analyses of tick genomes elucidate their genetic diversity and vector capacities.</title>
        <authorList>
            <person name="Jia N."/>
            <person name="Wang J."/>
            <person name="Shi W."/>
            <person name="Du L."/>
            <person name="Sun Y."/>
            <person name="Zhan W."/>
            <person name="Jiang J."/>
            <person name="Wang Q."/>
            <person name="Zhang B."/>
            <person name="Ji P."/>
            <person name="Sakyi L.B."/>
            <person name="Cui X."/>
            <person name="Yuan T."/>
            <person name="Jiang B."/>
            <person name="Yang W."/>
            <person name="Lam T.T.-Y."/>
            <person name="Chang Q."/>
            <person name="Ding S."/>
            <person name="Wang X."/>
            <person name="Zhu J."/>
            <person name="Ruan X."/>
            <person name="Zhao L."/>
            <person name="Wei J."/>
            <person name="Que T."/>
            <person name="Du C."/>
            <person name="Cheng J."/>
            <person name="Dai P."/>
            <person name="Han X."/>
            <person name="Huang E."/>
            <person name="Gao Y."/>
            <person name="Liu J."/>
            <person name="Shao H."/>
            <person name="Ye R."/>
            <person name="Li L."/>
            <person name="Wei W."/>
            <person name="Wang X."/>
            <person name="Wang C."/>
            <person name="Yang T."/>
            <person name="Huo Q."/>
            <person name="Li W."/>
            <person name="Guo W."/>
            <person name="Chen H."/>
            <person name="Zhou L."/>
            <person name="Ni X."/>
            <person name="Tian J."/>
            <person name="Zhou Y."/>
            <person name="Sheng Y."/>
            <person name="Liu T."/>
            <person name="Pan Y."/>
            <person name="Xia L."/>
            <person name="Li J."/>
            <person name="Zhao F."/>
            <person name="Cao W."/>
        </authorList>
    </citation>
    <scope>NUCLEOTIDE SEQUENCE</scope>
    <source>
        <strain evidence="1">Hyas-2018</strain>
    </source>
</reference>
<dbReference type="Proteomes" id="UP000821845">
    <property type="component" value="Chromosome 5"/>
</dbReference>
<proteinExistence type="predicted"/>
<evidence type="ECO:0000313" key="1">
    <source>
        <dbReference type="EMBL" id="KAH6929555.1"/>
    </source>
</evidence>
<dbReference type="EMBL" id="CM023485">
    <property type="protein sequence ID" value="KAH6929555.1"/>
    <property type="molecule type" value="Genomic_DNA"/>
</dbReference>
<keyword evidence="2" id="KW-1185">Reference proteome</keyword>
<accession>A0ACB7S4Y0</accession>